<comment type="similarity">
    <text evidence="1">Belongs to the universal stress protein A family.</text>
</comment>
<dbReference type="CDD" id="cd00293">
    <property type="entry name" value="USP-like"/>
    <property type="match status" value="1"/>
</dbReference>
<evidence type="ECO:0000313" key="4">
    <source>
        <dbReference type="Proteomes" id="UP000004221"/>
    </source>
</evidence>
<dbReference type="InterPro" id="IPR006016">
    <property type="entry name" value="UspA"/>
</dbReference>
<accession>I4EKR0</accession>
<name>I4EKR0_9BACT</name>
<comment type="caution">
    <text evidence="3">The sequence shown here is derived from an EMBL/GenBank/DDBJ whole genome shotgun (WGS) entry which is preliminary data.</text>
</comment>
<dbReference type="PRINTS" id="PR01438">
    <property type="entry name" value="UNVRSLSTRESS"/>
</dbReference>
<dbReference type="SUPFAM" id="SSF52402">
    <property type="entry name" value="Adenine nucleotide alpha hydrolases-like"/>
    <property type="match status" value="1"/>
</dbReference>
<dbReference type="Proteomes" id="UP000004221">
    <property type="component" value="Unassembled WGS sequence"/>
</dbReference>
<evidence type="ECO:0000313" key="3">
    <source>
        <dbReference type="EMBL" id="CCF85272.1"/>
    </source>
</evidence>
<dbReference type="PANTHER" id="PTHR46268">
    <property type="entry name" value="STRESS RESPONSE PROTEIN NHAX"/>
    <property type="match status" value="1"/>
</dbReference>
<keyword evidence="4" id="KW-1185">Reference proteome</keyword>
<protein>
    <submittedName>
        <fullName evidence="3">UspA domain protein</fullName>
    </submittedName>
</protein>
<organism evidence="3 4">
    <name type="scientific">Nitrolancea hollandica Lb</name>
    <dbReference type="NCBI Taxonomy" id="1129897"/>
    <lineage>
        <taxon>Bacteria</taxon>
        <taxon>Pseudomonadati</taxon>
        <taxon>Thermomicrobiota</taxon>
        <taxon>Thermomicrobia</taxon>
        <taxon>Sphaerobacterales</taxon>
        <taxon>Sphaerobacterineae</taxon>
        <taxon>Sphaerobacteraceae</taxon>
        <taxon>Nitrolancea</taxon>
    </lineage>
</organism>
<dbReference type="EMBL" id="CAGS01000417">
    <property type="protein sequence ID" value="CCF85272.1"/>
    <property type="molecule type" value="Genomic_DNA"/>
</dbReference>
<reference evidence="3 4" key="1">
    <citation type="journal article" date="2012" name="ISME J.">
        <title>Nitrification expanded: discovery, physiology and genomics of a nitrite-oxidizing bacterium from the phylum Chloroflexi.</title>
        <authorList>
            <person name="Sorokin D.Y."/>
            <person name="Lucker S."/>
            <person name="Vejmelkova D."/>
            <person name="Kostrikina N.A."/>
            <person name="Kleerebezem R."/>
            <person name="Rijpstra W.I."/>
            <person name="Damste J.S."/>
            <person name="Le Paslier D."/>
            <person name="Muyzer G."/>
            <person name="Wagner M."/>
            <person name="van Loosdrecht M.C."/>
            <person name="Daims H."/>
        </authorList>
    </citation>
    <scope>NUCLEOTIDE SEQUENCE [LARGE SCALE GENOMIC DNA]</scope>
    <source>
        <strain evidence="4">none</strain>
    </source>
</reference>
<feature type="domain" description="UspA" evidence="2">
    <location>
        <begin position="13"/>
        <end position="153"/>
    </location>
</feature>
<dbReference type="InterPro" id="IPR014729">
    <property type="entry name" value="Rossmann-like_a/b/a_fold"/>
</dbReference>
<sequence>MIRAGTAMVSAPIRSILLPLDGTAYAETALPYATALARAFDADLWLVRVAETTDVSEDPVSSMALWEEHRRMVQESSTYLHDLAERLIQEGIRAHARPLAGFVEDEILAYERDARADLVVIATHGRVGLRRLGFRSLAERILRLGTAPVLMIRPTP</sequence>
<dbReference type="Pfam" id="PF00582">
    <property type="entry name" value="Usp"/>
    <property type="match status" value="1"/>
</dbReference>
<dbReference type="InterPro" id="IPR006015">
    <property type="entry name" value="Universal_stress_UspA"/>
</dbReference>
<gene>
    <name evidence="3" type="ORF">NITHO_4740001</name>
</gene>
<proteinExistence type="inferred from homology"/>
<dbReference type="PANTHER" id="PTHR46268:SF6">
    <property type="entry name" value="UNIVERSAL STRESS PROTEIN UP12"/>
    <property type="match status" value="1"/>
</dbReference>
<evidence type="ECO:0000259" key="2">
    <source>
        <dbReference type="Pfam" id="PF00582"/>
    </source>
</evidence>
<dbReference type="Gene3D" id="3.40.50.620">
    <property type="entry name" value="HUPs"/>
    <property type="match status" value="1"/>
</dbReference>
<dbReference type="AlphaFoldDB" id="I4EKR0"/>
<evidence type="ECO:0000256" key="1">
    <source>
        <dbReference type="ARBA" id="ARBA00008791"/>
    </source>
</evidence>